<dbReference type="Gene3D" id="3.40.50.11780">
    <property type="match status" value="2"/>
</dbReference>
<feature type="domain" description="Tail sheath protein subtilisin-like" evidence="8">
    <location>
        <begin position="245"/>
        <end position="384"/>
    </location>
</feature>
<dbReference type="PANTHER" id="PTHR35861">
    <property type="match status" value="1"/>
</dbReference>
<keyword evidence="5" id="KW-0946">Virion</keyword>
<evidence type="ECO:0000256" key="3">
    <source>
        <dbReference type="ARBA" id="ARBA00022732"/>
    </source>
</evidence>
<proteinExistence type="inferred from homology"/>
<dbReference type="InterPro" id="IPR020287">
    <property type="entry name" value="Tail_sheath_C"/>
</dbReference>
<sequence>MTTFGRPGVYLKENIVQEFISPASRSEAVAALIGALPKGPTSPTFITSWSEFTKTFGGIDYTVPTTVAAYLFFSNGGRDVYIRRVVGTGAVAASTTLVDTNNDDTLTVTAKNVGTWGNSLGIEIKATSNSRFNLFVYGAPLVIGTSTRSNLLEQHVDLSMSPTDARFIESVINNSSAYINAEALLTTAPDEDGVLQPLSSGANGATVDEGVITDTLADFDSIEIPLVFNLPDAVKLGSPGFADANTALLDYCANRGDGFVVIDTLPESDANDAISQAAGFTSSNTNGAMYYPWLVVPDNSRSVRNATITVPPGGAVLGQYQATDAAYGVFKTPAGFGTRLSGVIGLEKRLTNAELDSLNSAVSAVNAIRITPGAGIVIMGGRTLAATRPNVYINIRRNLIYIEKELRDRSQFAVFENNDQGLWNELSSSLSNFLNVYWQQGGLRGTNPTQAFYVKVDSTTTTESDIQNGVVNIEVGVALEYPAEFIQITIGQITGNASVTQG</sequence>
<dbReference type="Pfam" id="PF17482">
    <property type="entry name" value="Phage_sheath_1C"/>
    <property type="match status" value="1"/>
</dbReference>
<evidence type="ECO:0000256" key="6">
    <source>
        <dbReference type="ARBA" id="ARBA00023009"/>
    </source>
</evidence>
<dbReference type="InterPro" id="IPR052042">
    <property type="entry name" value="Tail_sheath_structural"/>
</dbReference>
<evidence type="ECO:0000256" key="2">
    <source>
        <dbReference type="ARBA" id="ARBA00022595"/>
    </source>
</evidence>
<dbReference type="GO" id="GO:0099000">
    <property type="term" value="P:symbiont genome ejection through host cell envelope, contractile tail mechanism"/>
    <property type="evidence" value="ECO:0007669"/>
    <property type="project" value="UniProtKB-KW"/>
</dbReference>
<gene>
    <name evidence="10" type="ORF">UFOVP621_30</name>
</gene>
<accession>A0A6J5N355</accession>
<evidence type="ECO:0000256" key="1">
    <source>
        <dbReference type="ARBA" id="ARBA00008005"/>
    </source>
</evidence>
<keyword evidence="5" id="KW-1229">Viral tail sheath protein</keyword>
<dbReference type="Pfam" id="PF04984">
    <property type="entry name" value="Phage_sheath_1"/>
    <property type="match status" value="1"/>
</dbReference>
<protein>
    <submittedName>
        <fullName evidence="10">Tail sheath protein</fullName>
    </submittedName>
</protein>
<dbReference type="GO" id="GO:0098027">
    <property type="term" value="C:virus tail, sheath"/>
    <property type="evidence" value="ECO:0007669"/>
    <property type="project" value="UniProtKB-KW"/>
</dbReference>
<evidence type="ECO:0000256" key="4">
    <source>
        <dbReference type="ARBA" id="ARBA00022766"/>
    </source>
</evidence>
<keyword evidence="3" id="KW-1227">Viral tail protein</keyword>
<dbReference type="EMBL" id="LR796586">
    <property type="protein sequence ID" value="CAB4152827.1"/>
    <property type="molecule type" value="Genomic_DNA"/>
</dbReference>
<dbReference type="InterPro" id="IPR035089">
    <property type="entry name" value="Phage_sheath_subtilisin"/>
</dbReference>
<evidence type="ECO:0000313" key="10">
    <source>
        <dbReference type="EMBL" id="CAB4152827.1"/>
    </source>
</evidence>
<comment type="similarity">
    <text evidence="1">Belongs to the myoviridae tail sheath protein family.</text>
</comment>
<evidence type="ECO:0000259" key="9">
    <source>
        <dbReference type="Pfam" id="PF17482"/>
    </source>
</evidence>
<evidence type="ECO:0000256" key="5">
    <source>
        <dbReference type="ARBA" id="ARBA00023003"/>
    </source>
</evidence>
<organism evidence="10">
    <name type="scientific">uncultured Caudovirales phage</name>
    <dbReference type="NCBI Taxonomy" id="2100421"/>
    <lineage>
        <taxon>Viruses</taxon>
        <taxon>Duplodnaviria</taxon>
        <taxon>Heunggongvirae</taxon>
        <taxon>Uroviricota</taxon>
        <taxon>Caudoviricetes</taxon>
        <taxon>Peduoviridae</taxon>
        <taxon>Maltschvirus</taxon>
        <taxon>Maltschvirus maltsch</taxon>
    </lineage>
</organism>
<keyword evidence="2" id="KW-1162">Viral penetration into host cytoplasm</keyword>
<dbReference type="PANTHER" id="PTHR35861:SF1">
    <property type="entry name" value="PHAGE TAIL SHEATH PROTEIN"/>
    <property type="match status" value="1"/>
</dbReference>
<keyword evidence="7" id="KW-1160">Virus entry into host cell</keyword>
<keyword evidence="6" id="KW-1171">Viral genome ejection through host cell envelope</keyword>
<evidence type="ECO:0000259" key="8">
    <source>
        <dbReference type="Pfam" id="PF04984"/>
    </source>
</evidence>
<evidence type="ECO:0000256" key="7">
    <source>
        <dbReference type="ARBA" id="ARBA00023296"/>
    </source>
</evidence>
<name>A0A6J5N355_9CAUD</name>
<reference evidence="10" key="1">
    <citation type="submission" date="2020-04" db="EMBL/GenBank/DDBJ databases">
        <authorList>
            <person name="Chiriac C."/>
            <person name="Salcher M."/>
            <person name="Ghai R."/>
            <person name="Kavagutti S V."/>
        </authorList>
    </citation>
    <scope>NUCLEOTIDE SEQUENCE</scope>
</reference>
<feature type="domain" description="Tail sheath protein C-terminal" evidence="9">
    <location>
        <begin position="392"/>
        <end position="490"/>
    </location>
</feature>
<keyword evidence="4" id="KW-1242">Viral contractile tail ejection system</keyword>